<evidence type="ECO:0000313" key="1">
    <source>
        <dbReference type="EMBL" id="RYR24172.1"/>
    </source>
</evidence>
<name>A0A445ACZ7_ARAHY</name>
<keyword evidence="2" id="KW-1185">Reference proteome</keyword>
<comment type="caution">
    <text evidence="1">The sequence shown here is derived from an EMBL/GenBank/DDBJ whole genome shotgun (WGS) entry which is preliminary data.</text>
</comment>
<protein>
    <submittedName>
        <fullName evidence="1">Uncharacterized protein</fullName>
    </submittedName>
</protein>
<proteinExistence type="predicted"/>
<dbReference type="AlphaFoldDB" id="A0A445ACZ7"/>
<evidence type="ECO:0000313" key="2">
    <source>
        <dbReference type="Proteomes" id="UP000289738"/>
    </source>
</evidence>
<dbReference type="Proteomes" id="UP000289738">
    <property type="component" value="Chromosome B02"/>
</dbReference>
<accession>A0A445ACZ7</accession>
<dbReference type="EMBL" id="SDMP01000012">
    <property type="protein sequence ID" value="RYR24172.1"/>
    <property type="molecule type" value="Genomic_DNA"/>
</dbReference>
<sequence length="102" mass="11690">MVQIYICHTNTTGNTEDSGQKLLAWRTRERRVEPCSLLHRAPLSHRGVAWLLTQPSLTAAPLTMMPALKRNLKVNKLVLCKNLKHSVLYWNNKDQIQAFNPV</sequence>
<organism evidence="1 2">
    <name type="scientific">Arachis hypogaea</name>
    <name type="common">Peanut</name>
    <dbReference type="NCBI Taxonomy" id="3818"/>
    <lineage>
        <taxon>Eukaryota</taxon>
        <taxon>Viridiplantae</taxon>
        <taxon>Streptophyta</taxon>
        <taxon>Embryophyta</taxon>
        <taxon>Tracheophyta</taxon>
        <taxon>Spermatophyta</taxon>
        <taxon>Magnoliopsida</taxon>
        <taxon>eudicotyledons</taxon>
        <taxon>Gunneridae</taxon>
        <taxon>Pentapetalae</taxon>
        <taxon>rosids</taxon>
        <taxon>fabids</taxon>
        <taxon>Fabales</taxon>
        <taxon>Fabaceae</taxon>
        <taxon>Papilionoideae</taxon>
        <taxon>50 kb inversion clade</taxon>
        <taxon>dalbergioids sensu lato</taxon>
        <taxon>Dalbergieae</taxon>
        <taxon>Pterocarpus clade</taxon>
        <taxon>Arachis</taxon>
    </lineage>
</organism>
<dbReference type="STRING" id="3818.A0A445ACZ7"/>
<gene>
    <name evidence="1" type="ORF">Ahy_B02g057678</name>
</gene>
<reference evidence="1 2" key="1">
    <citation type="submission" date="2019-01" db="EMBL/GenBank/DDBJ databases">
        <title>Sequencing of cultivated peanut Arachis hypogaea provides insights into genome evolution and oil improvement.</title>
        <authorList>
            <person name="Chen X."/>
        </authorList>
    </citation>
    <scope>NUCLEOTIDE SEQUENCE [LARGE SCALE GENOMIC DNA]</scope>
    <source>
        <strain evidence="2">cv. Fuhuasheng</strain>
        <tissue evidence="1">Leaves</tissue>
    </source>
</reference>